<gene>
    <name evidence="1" type="ORF">E2C01_092602</name>
</gene>
<keyword evidence="2" id="KW-1185">Reference proteome</keyword>
<name>A0A5B7JVW2_PORTR</name>
<evidence type="ECO:0000313" key="1">
    <source>
        <dbReference type="EMBL" id="MPC97297.1"/>
    </source>
</evidence>
<evidence type="ECO:0000313" key="2">
    <source>
        <dbReference type="Proteomes" id="UP000324222"/>
    </source>
</evidence>
<proteinExistence type="predicted"/>
<dbReference type="AlphaFoldDB" id="A0A5B7JVW2"/>
<reference evidence="1 2" key="1">
    <citation type="submission" date="2019-05" db="EMBL/GenBank/DDBJ databases">
        <title>Another draft genome of Portunus trituberculatus and its Hox gene families provides insights of decapod evolution.</title>
        <authorList>
            <person name="Jeong J.-H."/>
            <person name="Song I."/>
            <person name="Kim S."/>
            <person name="Choi T."/>
            <person name="Kim D."/>
            <person name="Ryu S."/>
            <person name="Kim W."/>
        </authorList>
    </citation>
    <scope>NUCLEOTIDE SEQUENCE [LARGE SCALE GENOMIC DNA]</scope>
    <source>
        <tissue evidence="1">Muscle</tissue>
    </source>
</reference>
<dbReference type="EMBL" id="VSRR010109306">
    <property type="protein sequence ID" value="MPC97297.1"/>
    <property type="molecule type" value="Genomic_DNA"/>
</dbReference>
<protein>
    <submittedName>
        <fullName evidence="1">Uncharacterized protein</fullName>
    </submittedName>
</protein>
<comment type="caution">
    <text evidence="1">The sequence shown here is derived from an EMBL/GenBank/DDBJ whole genome shotgun (WGS) entry which is preliminary data.</text>
</comment>
<accession>A0A5B7JVW2</accession>
<sequence length="59" mass="6348">MLASAVQMSEINSPSLLISGSPTSRALRYRVLLSTPQMVAQGSATMWPQCLTHRSPGMT</sequence>
<organism evidence="1 2">
    <name type="scientific">Portunus trituberculatus</name>
    <name type="common">Swimming crab</name>
    <name type="synonym">Neptunus trituberculatus</name>
    <dbReference type="NCBI Taxonomy" id="210409"/>
    <lineage>
        <taxon>Eukaryota</taxon>
        <taxon>Metazoa</taxon>
        <taxon>Ecdysozoa</taxon>
        <taxon>Arthropoda</taxon>
        <taxon>Crustacea</taxon>
        <taxon>Multicrustacea</taxon>
        <taxon>Malacostraca</taxon>
        <taxon>Eumalacostraca</taxon>
        <taxon>Eucarida</taxon>
        <taxon>Decapoda</taxon>
        <taxon>Pleocyemata</taxon>
        <taxon>Brachyura</taxon>
        <taxon>Eubrachyura</taxon>
        <taxon>Portunoidea</taxon>
        <taxon>Portunidae</taxon>
        <taxon>Portuninae</taxon>
        <taxon>Portunus</taxon>
    </lineage>
</organism>
<dbReference type="Proteomes" id="UP000324222">
    <property type="component" value="Unassembled WGS sequence"/>
</dbReference>